<name>A0ABU5SST5_9CYAN</name>
<feature type="signal peptide" evidence="1">
    <location>
        <begin position="1"/>
        <end position="24"/>
    </location>
</feature>
<sequence>MRALSFFFALMVGLALAFFTPAMAGGRGQAPEVMMAPEAAPISSESSDQLAADLLAELSIDLAPALDASV</sequence>
<evidence type="ECO:0000256" key="1">
    <source>
        <dbReference type="SAM" id="SignalP"/>
    </source>
</evidence>
<keyword evidence="1" id="KW-0732">Signal</keyword>
<accession>A0ABU5SST5</accession>
<dbReference type="Proteomes" id="UP001302329">
    <property type="component" value="Unassembled WGS sequence"/>
</dbReference>
<dbReference type="RefSeq" id="WP_323355653.1">
    <property type="nucleotide sequence ID" value="NZ_JAYGHY010000005.1"/>
</dbReference>
<protein>
    <submittedName>
        <fullName evidence="2">Uncharacterized protein</fullName>
    </submittedName>
</protein>
<evidence type="ECO:0000313" key="3">
    <source>
        <dbReference type="Proteomes" id="UP001302329"/>
    </source>
</evidence>
<dbReference type="EMBL" id="JAYGHY010000005">
    <property type="protein sequence ID" value="MEA5441521.1"/>
    <property type="molecule type" value="Genomic_DNA"/>
</dbReference>
<evidence type="ECO:0000313" key="2">
    <source>
        <dbReference type="EMBL" id="MEA5441521.1"/>
    </source>
</evidence>
<organism evidence="2 3">
    <name type="scientific">Cyanobium gracile UHCC 0281</name>
    <dbReference type="NCBI Taxonomy" id="3110309"/>
    <lineage>
        <taxon>Bacteria</taxon>
        <taxon>Bacillati</taxon>
        <taxon>Cyanobacteriota</taxon>
        <taxon>Cyanophyceae</taxon>
        <taxon>Synechococcales</taxon>
        <taxon>Prochlorococcaceae</taxon>
        <taxon>Cyanobium</taxon>
    </lineage>
</organism>
<gene>
    <name evidence="2" type="ORF">VB739_03040</name>
</gene>
<comment type="caution">
    <text evidence="2">The sequence shown here is derived from an EMBL/GenBank/DDBJ whole genome shotgun (WGS) entry which is preliminary data.</text>
</comment>
<feature type="chain" id="PRO_5045490461" evidence="1">
    <location>
        <begin position="25"/>
        <end position="70"/>
    </location>
</feature>
<proteinExistence type="predicted"/>
<keyword evidence="3" id="KW-1185">Reference proteome</keyword>
<reference evidence="2 3" key="1">
    <citation type="submission" date="2023-12" db="EMBL/GenBank/DDBJ databases">
        <title>Baltic Sea Cyanobacteria.</title>
        <authorList>
            <person name="Delbaje E."/>
            <person name="Fewer D.P."/>
            <person name="Shishido T.K."/>
        </authorList>
    </citation>
    <scope>NUCLEOTIDE SEQUENCE [LARGE SCALE GENOMIC DNA]</scope>
    <source>
        <strain evidence="2 3">UHCC 0281</strain>
    </source>
</reference>